<dbReference type="GO" id="GO:0005886">
    <property type="term" value="C:plasma membrane"/>
    <property type="evidence" value="ECO:0007669"/>
    <property type="project" value="TreeGrafter"/>
</dbReference>
<feature type="compositionally biased region" description="Polar residues" evidence="5">
    <location>
        <begin position="180"/>
        <end position="193"/>
    </location>
</feature>
<evidence type="ECO:0000259" key="7">
    <source>
        <dbReference type="Pfam" id="PF04234"/>
    </source>
</evidence>
<reference evidence="9" key="1">
    <citation type="submission" date="2018-11" db="EMBL/GenBank/DDBJ databases">
        <title>Complete genome sequence of Paenibacillus sp. ML311-T8.</title>
        <authorList>
            <person name="Nam Y.-D."/>
            <person name="Kang J."/>
            <person name="Chung W.-H."/>
            <person name="Park Y.S."/>
        </authorList>
    </citation>
    <scope>NUCLEOTIDE SEQUENCE [LARGE SCALE GENOMIC DNA]</scope>
    <source>
        <strain evidence="9">ML311-T8</strain>
    </source>
</reference>
<dbReference type="GO" id="GO:0030313">
    <property type="term" value="C:cell envelope"/>
    <property type="evidence" value="ECO:0007669"/>
    <property type="project" value="UniProtKB-SubCell"/>
</dbReference>
<feature type="region of interest" description="Disordered" evidence="5">
    <location>
        <begin position="157"/>
        <end position="193"/>
    </location>
</feature>
<dbReference type="GO" id="GO:0006825">
    <property type="term" value="P:copper ion transport"/>
    <property type="evidence" value="ECO:0007669"/>
    <property type="project" value="InterPro"/>
</dbReference>
<evidence type="ECO:0000256" key="4">
    <source>
        <dbReference type="ARBA" id="ARBA00023008"/>
    </source>
</evidence>
<evidence type="ECO:0000256" key="1">
    <source>
        <dbReference type="ARBA" id="ARBA00004196"/>
    </source>
</evidence>
<keyword evidence="4" id="KW-0186">Copper</keyword>
<keyword evidence="6" id="KW-1133">Transmembrane helix</keyword>
<dbReference type="EMBL" id="CP034235">
    <property type="protein sequence ID" value="QGQ96608.1"/>
    <property type="molecule type" value="Genomic_DNA"/>
</dbReference>
<dbReference type="GO" id="GO:0046688">
    <property type="term" value="P:response to copper ion"/>
    <property type="evidence" value="ECO:0007669"/>
    <property type="project" value="InterPro"/>
</dbReference>
<accession>A0A6B8RMN2</accession>
<dbReference type="PANTHER" id="PTHR34820:SF4">
    <property type="entry name" value="INNER MEMBRANE PROTEIN YEBZ"/>
    <property type="match status" value="1"/>
</dbReference>
<protein>
    <recommendedName>
        <fullName evidence="7">CopC domain-containing protein</fullName>
    </recommendedName>
</protein>
<dbReference type="GO" id="GO:0042597">
    <property type="term" value="C:periplasmic space"/>
    <property type="evidence" value="ECO:0007669"/>
    <property type="project" value="InterPro"/>
</dbReference>
<sequence length="245" mass="27302">MFCNNRLYILNVVRKLNIREEIMMKMADKQVGKMKGSYWIGLIFIALILVPSTVMAHTGLDTSTPKNGDIIKEDLQKITMMFESKVEKLSSFKVYDENNQAIEIGPPRFEGKTMEGLLKEPLLNGAYKVEWNIVGTDGHPIKGEFSFRVEKAVVEPTKTPTPTPTITPTLTPTITPKQTEPLSPSMDNNSQTDVQAVEDSVKDPVVEDESGNNKILFLLIGGFLVAGLLIFSAIRVMKQGKKKNE</sequence>
<feature type="transmembrane region" description="Helical" evidence="6">
    <location>
        <begin position="215"/>
        <end position="234"/>
    </location>
</feature>
<evidence type="ECO:0000256" key="3">
    <source>
        <dbReference type="ARBA" id="ARBA00022729"/>
    </source>
</evidence>
<feature type="domain" description="CopC" evidence="7">
    <location>
        <begin position="57"/>
        <end position="149"/>
    </location>
</feature>
<dbReference type="PANTHER" id="PTHR34820">
    <property type="entry name" value="INNER MEMBRANE PROTEIN YEBZ"/>
    <property type="match status" value="1"/>
</dbReference>
<evidence type="ECO:0000313" key="8">
    <source>
        <dbReference type="EMBL" id="QGQ96608.1"/>
    </source>
</evidence>
<dbReference type="Gene3D" id="2.60.40.1220">
    <property type="match status" value="1"/>
</dbReference>
<dbReference type="Pfam" id="PF04234">
    <property type="entry name" value="CopC"/>
    <property type="match status" value="1"/>
</dbReference>
<gene>
    <name evidence="8" type="ORF">EHS13_17860</name>
</gene>
<evidence type="ECO:0000256" key="6">
    <source>
        <dbReference type="SAM" id="Phobius"/>
    </source>
</evidence>
<dbReference type="InterPro" id="IPR014755">
    <property type="entry name" value="Cu-Rt/internalin_Ig-like"/>
</dbReference>
<comment type="subcellular location">
    <subcellularLocation>
        <location evidence="1">Cell envelope</location>
    </subcellularLocation>
</comment>
<name>A0A6B8RMN2_9BACL</name>
<organism evidence="8 9">
    <name type="scientific">Paenibacillus psychroresistens</name>
    <dbReference type="NCBI Taxonomy" id="1778678"/>
    <lineage>
        <taxon>Bacteria</taxon>
        <taxon>Bacillati</taxon>
        <taxon>Bacillota</taxon>
        <taxon>Bacilli</taxon>
        <taxon>Bacillales</taxon>
        <taxon>Paenibacillaceae</taxon>
        <taxon>Paenibacillus</taxon>
    </lineage>
</organism>
<evidence type="ECO:0000313" key="9">
    <source>
        <dbReference type="Proteomes" id="UP000426246"/>
    </source>
</evidence>
<keyword evidence="2" id="KW-0479">Metal-binding</keyword>
<dbReference type="KEGG" id="ppsc:EHS13_17860"/>
<proteinExistence type="predicted"/>
<dbReference type="InterPro" id="IPR007348">
    <property type="entry name" value="CopC_dom"/>
</dbReference>
<keyword evidence="6" id="KW-0472">Membrane</keyword>
<keyword evidence="6" id="KW-0812">Transmembrane</keyword>
<dbReference type="Proteomes" id="UP000426246">
    <property type="component" value="Chromosome"/>
</dbReference>
<dbReference type="AlphaFoldDB" id="A0A6B8RMN2"/>
<dbReference type="SUPFAM" id="SSF81296">
    <property type="entry name" value="E set domains"/>
    <property type="match status" value="1"/>
</dbReference>
<dbReference type="InterPro" id="IPR032694">
    <property type="entry name" value="CopC/D"/>
</dbReference>
<keyword evidence="3" id="KW-0732">Signal</keyword>
<evidence type="ECO:0000256" key="5">
    <source>
        <dbReference type="SAM" id="MobiDB-lite"/>
    </source>
</evidence>
<dbReference type="InterPro" id="IPR014756">
    <property type="entry name" value="Ig_E-set"/>
</dbReference>
<dbReference type="GO" id="GO:0005507">
    <property type="term" value="F:copper ion binding"/>
    <property type="evidence" value="ECO:0007669"/>
    <property type="project" value="InterPro"/>
</dbReference>
<feature type="compositionally biased region" description="Low complexity" evidence="5">
    <location>
        <begin position="166"/>
        <end position="179"/>
    </location>
</feature>
<evidence type="ECO:0000256" key="2">
    <source>
        <dbReference type="ARBA" id="ARBA00022723"/>
    </source>
</evidence>
<keyword evidence="9" id="KW-1185">Reference proteome</keyword>